<dbReference type="KEGG" id="aqt:FN924_09355"/>
<accession>A0A516KG95</accession>
<sequence length="71" mass="8056">MKNLKSQYVIGGLLIVNLILIISIAILLFNNYFLSKELNNLTAKCYENGGTVKMEIQSLSKGQYHFECLKD</sequence>
<dbReference type="AlphaFoldDB" id="A0A516KG95"/>
<reference evidence="2 3" key="1">
    <citation type="submission" date="2019-07" db="EMBL/GenBank/DDBJ databases">
        <authorList>
            <person name="Li J."/>
        </authorList>
    </citation>
    <scope>NUCLEOTIDE SEQUENCE [LARGE SCALE GENOMIC DNA]</scope>
    <source>
        <strain evidence="2 3">TKL69</strain>
    </source>
</reference>
<feature type="transmembrane region" description="Helical" evidence="1">
    <location>
        <begin position="6"/>
        <end position="29"/>
    </location>
</feature>
<dbReference type="OrthoDB" id="2455209at2"/>
<keyword evidence="3" id="KW-1185">Reference proteome</keyword>
<keyword evidence="1" id="KW-0812">Transmembrane</keyword>
<dbReference type="Proteomes" id="UP000315215">
    <property type="component" value="Chromosome"/>
</dbReference>
<evidence type="ECO:0000256" key="1">
    <source>
        <dbReference type="SAM" id="Phobius"/>
    </source>
</evidence>
<proteinExistence type="predicted"/>
<keyword evidence="1" id="KW-1133">Transmembrane helix</keyword>
<gene>
    <name evidence="2" type="ORF">FN924_09355</name>
</gene>
<organism evidence="2 3">
    <name type="scientific">Radiobacillus deserti</name>
    <dbReference type="NCBI Taxonomy" id="2594883"/>
    <lineage>
        <taxon>Bacteria</taxon>
        <taxon>Bacillati</taxon>
        <taxon>Bacillota</taxon>
        <taxon>Bacilli</taxon>
        <taxon>Bacillales</taxon>
        <taxon>Bacillaceae</taxon>
        <taxon>Radiobacillus</taxon>
    </lineage>
</organism>
<dbReference type="RefSeq" id="WP_143893869.1">
    <property type="nucleotide sequence ID" value="NZ_CP041666.1"/>
</dbReference>
<name>A0A516KG95_9BACI</name>
<evidence type="ECO:0000313" key="3">
    <source>
        <dbReference type="Proteomes" id="UP000315215"/>
    </source>
</evidence>
<keyword evidence="1" id="KW-0472">Membrane</keyword>
<protein>
    <submittedName>
        <fullName evidence="2">Uncharacterized protein</fullName>
    </submittedName>
</protein>
<evidence type="ECO:0000313" key="2">
    <source>
        <dbReference type="EMBL" id="QDP40366.1"/>
    </source>
</evidence>
<dbReference type="EMBL" id="CP041666">
    <property type="protein sequence ID" value="QDP40366.1"/>
    <property type="molecule type" value="Genomic_DNA"/>
</dbReference>